<dbReference type="Proteomes" id="UP000663608">
    <property type="component" value="Chromosome"/>
</dbReference>
<dbReference type="EMBL" id="CP070872">
    <property type="protein sequence ID" value="QSE77555.1"/>
    <property type="molecule type" value="Genomic_DNA"/>
</dbReference>
<comment type="similarity">
    <text evidence="1 2">Belongs to the universal stress protein A family.</text>
</comment>
<dbReference type="InterPro" id="IPR006016">
    <property type="entry name" value="UspA"/>
</dbReference>
<name>A0AA45KHR2_9LACT</name>
<dbReference type="CDD" id="cd00293">
    <property type="entry name" value="USP-like"/>
    <property type="match status" value="1"/>
</dbReference>
<dbReference type="KEGG" id="lti:JW886_04740"/>
<evidence type="ECO:0000256" key="1">
    <source>
        <dbReference type="ARBA" id="ARBA00008791"/>
    </source>
</evidence>
<accession>A0AA45KHR2</accession>
<dbReference type="Gene3D" id="3.40.50.620">
    <property type="entry name" value="HUPs"/>
    <property type="match status" value="1"/>
</dbReference>
<organism evidence="5 6">
    <name type="scientific">Lactococcus taiwanensis</name>
    <dbReference type="NCBI Taxonomy" id="1151742"/>
    <lineage>
        <taxon>Bacteria</taxon>
        <taxon>Bacillati</taxon>
        <taxon>Bacillota</taxon>
        <taxon>Bacilli</taxon>
        <taxon>Lactobacillales</taxon>
        <taxon>Streptococcaceae</taxon>
        <taxon>Lactococcus</taxon>
    </lineage>
</organism>
<evidence type="ECO:0000256" key="3">
    <source>
        <dbReference type="SAM" id="Coils"/>
    </source>
</evidence>
<evidence type="ECO:0000256" key="2">
    <source>
        <dbReference type="PIRNR" id="PIRNR006276"/>
    </source>
</evidence>
<dbReference type="InterPro" id="IPR006015">
    <property type="entry name" value="Universal_stress_UspA"/>
</dbReference>
<comment type="subcellular location">
    <subcellularLocation>
        <location evidence="2">Cytoplasm</location>
    </subcellularLocation>
</comment>
<dbReference type="Pfam" id="PF00582">
    <property type="entry name" value="Usp"/>
    <property type="match status" value="1"/>
</dbReference>
<dbReference type="PANTHER" id="PTHR46268:SF6">
    <property type="entry name" value="UNIVERSAL STRESS PROTEIN UP12"/>
    <property type="match status" value="1"/>
</dbReference>
<protein>
    <recommendedName>
        <fullName evidence="2">Universal stress protein</fullName>
    </recommendedName>
</protein>
<evidence type="ECO:0000313" key="6">
    <source>
        <dbReference type="Proteomes" id="UP000663608"/>
    </source>
</evidence>
<dbReference type="AlphaFoldDB" id="A0AA45KHR2"/>
<dbReference type="RefSeq" id="WP_200406703.1">
    <property type="nucleotide sequence ID" value="NZ_BNDT01000001.1"/>
</dbReference>
<dbReference type="GO" id="GO:0005737">
    <property type="term" value="C:cytoplasm"/>
    <property type="evidence" value="ECO:0007669"/>
    <property type="project" value="UniProtKB-SubCell"/>
</dbReference>
<evidence type="ECO:0000313" key="5">
    <source>
        <dbReference type="EMBL" id="QSE77555.1"/>
    </source>
</evidence>
<gene>
    <name evidence="5" type="ORF">JW886_04740</name>
</gene>
<keyword evidence="6" id="KW-1185">Reference proteome</keyword>
<reference evidence="5 6" key="1">
    <citation type="submission" date="2021-02" db="EMBL/GenBank/DDBJ databases">
        <title>Complete genome sequence of Lactococcus lactis strain K_LL004.</title>
        <authorList>
            <person name="Kim H.B."/>
        </authorList>
    </citation>
    <scope>NUCLEOTIDE SEQUENCE [LARGE SCALE GENOMIC DNA]</scope>
    <source>
        <strain evidence="5 6">K_LL004</strain>
    </source>
</reference>
<feature type="domain" description="UspA" evidence="4">
    <location>
        <begin position="5"/>
        <end position="141"/>
    </location>
</feature>
<dbReference type="PANTHER" id="PTHR46268">
    <property type="entry name" value="STRESS RESPONSE PROTEIN NHAX"/>
    <property type="match status" value="1"/>
</dbReference>
<keyword evidence="2" id="KW-0963">Cytoplasm</keyword>
<sequence>MRDKYTKILVPLDGSEQSKEALKEAVAVAKRNMTSLVLLHVKDEARISGTPYALALNLEDLENEAKEIVAEAQELVGDEVAVDIHRTTGSPKKEIVNLANELGIELIVMGSSGKGLLDRMLVGSTTTYVISHAPCNVMVVR</sequence>
<feature type="coiled-coil region" evidence="3">
    <location>
        <begin position="12"/>
        <end position="78"/>
    </location>
</feature>
<dbReference type="InterPro" id="IPR014729">
    <property type="entry name" value="Rossmann-like_a/b/a_fold"/>
</dbReference>
<keyword evidence="3" id="KW-0175">Coiled coil</keyword>
<proteinExistence type="inferred from homology"/>
<evidence type="ECO:0000259" key="4">
    <source>
        <dbReference type="Pfam" id="PF00582"/>
    </source>
</evidence>
<dbReference type="PRINTS" id="PR01438">
    <property type="entry name" value="UNVRSLSTRESS"/>
</dbReference>
<dbReference type="SUPFAM" id="SSF52402">
    <property type="entry name" value="Adenine nucleotide alpha hydrolases-like"/>
    <property type="match status" value="1"/>
</dbReference>
<dbReference type="PIRSF" id="PIRSF006276">
    <property type="entry name" value="UspA"/>
    <property type="match status" value="1"/>
</dbReference>